<dbReference type="Proteomes" id="UP001519460">
    <property type="component" value="Unassembled WGS sequence"/>
</dbReference>
<feature type="non-terminal residue" evidence="2">
    <location>
        <position position="692"/>
    </location>
</feature>
<keyword evidence="3" id="KW-1185">Reference proteome</keyword>
<sequence length="692" mass="76504">MLGVCCASLFGQLRQLFTVVWFRSGGRGTHLALASRGHLSASADLRGQSGLDDETTGSDGHVPPEADKRNVWSGVHGVGQAVPDYRSVSEQRVCLSQWYDHKLCAVSADPHVRSYQEARADVNLPCQYRLTRFLTDFPTSSARFSYCSVEVYVSNVLHKDHYYVHSVHIIVGVTDLGKQVHNHFELRKYGVSDDQIYEAKVGSLTTKLKRSVGQCGATKDRAVRSVGQGRARFKELVVRLTVGNMTSSAEETYMTNMTKVRTVWGFSDHDSINGVDIFPTYDSDNNFAVLTVPMCDVRIKYRAFDRNSEHQHLLPGITVMAPPHSQFVPEYGDYPASLCGQFSDTSSLYEDRARLLGLKSADLAVIYDVLKQQAPQTNNPMGSQCEAAMDAFAMSSNKAADMNSCGPILTVKSTRRCVVDQELQPIVVFTACLRYRKNRNPLDCQLLKAIRERCGHRMWQELSKAIDSLSCGKAPGKDGISPEVLKSGANFQGLISGVAQRITKKVSAALSVHCLAHGVNLAVQETVRKVKVIRGALDCATEVIQLITASPKRQVLFENIQIQANEKLPGIRPFCPTGWTVRASTMHSLLQNYSVLQETFEVVFEGSDDYARRASGLLVLMQKFSTFFGLTLSLAIFAVTENLSCSLQSKQTTCEGATKAAELGLTNLNKQRSDEAFSRFFEEARKKADANQ</sequence>
<evidence type="ECO:0000256" key="1">
    <source>
        <dbReference type="SAM" id="MobiDB-lite"/>
    </source>
</evidence>
<proteinExistence type="predicted"/>
<name>A0ABD0KDX6_9CAEN</name>
<dbReference type="SUPFAM" id="SSF53098">
    <property type="entry name" value="Ribonuclease H-like"/>
    <property type="match status" value="1"/>
</dbReference>
<organism evidence="2 3">
    <name type="scientific">Batillaria attramentaria</name>
    <dbReference type="NCBI Taxonomy" id="370345"/>
    <lineage>
        <taxon>Eukaryota</taxon>
        <taxon>Metazoa</taxon>
        <taxon>Spiralia</taxon>
        <taxon>Lophotrochozoa</taxon>
        <taxon>Mollusca</taxon>
        <taxon>Gastropoda</taxon>
        <taxon>Caenogastropoda</taxon>
        <taxon>Sorbeoconcha</taxon>
        <taxon>Cerithioidea</taxon>
        <taxon>Batillariidae</taxon>
        <taxon>Batillaria</taxon>
    </lineage>
</organism>
<dbReference type="InterPro" id="IPR052958">
    <property type="entry name" value="IFN-induced_PKR_regulator"/>
</dbReference>
<dbReference type="InterPro" id="IPR012337">
    <property type="entry name" value="RNaseH-like_sf"/>
</dbReference>
<accession>A0ABD0KDX6</accession>
<evidence type="ECO:0000313" key="3">
    <source>
        <dbReference type="Proteomes" id="UP001519460"/>
    </source>
</evidence>
<feature type="region of interest" description="Disordered" evidence="1">
    <location>
        <begin position="45"/>
        <end position="66"/>
    </location>
</feature>
<dbReference type="EMBL" id="JACVVK020000196">
    <property type="protein sequence ID" value="KAK7485308.1"/>
    <property type="molecule type" value="Genomic_DNA"/>
</dbReference>
<dbReference type="PANTHER" id="PTHR46289">
    <property type="entry name" value="52 KDA REPRESSOR OF THE INHIBITOR OF THE PROTEIN KINASE-LIKE PROTEIN-RELATED"/>
    <property type="match status" value="1"/>
</dbReference>
<evidence type="ECO:0000313" key="2">
    <source>
        <dbReference type="EMBL" id="KAK7485308.1"/>
    </source>
</evidence>
<protein>
    <submittedName>
        <fullName evidence="2">Uncharacterized protein</fullName>
    </submittedName>
</protein>
<reference evidence="2 3" key="1">
    <citation type="journal article" date="2023" name="Sci. Data">
        <title>Genome assembly of the Korean intertidal mud-creeper Batillaria attramentaria.</title>
        <authorList>
            <person name="Patra A.K."/>
            <person name="Ho P.T."/>
            <person name="Jun S."/>
            <person name="Lee S.J."/>
            <person name="Kim Y."/>
            <person name="Won Y.J."/>
        </authorList>
    </citation>
    <scope>NUCLEOTIDE SEQUENCE [LARGE SCALE GENOMIC DNA]</scope>
    <source>
        <strain evidence="2">Wonlab-2016</strain>
    </source>
</reference>
<comment type="caution">
    <text evidence="2">The sequence shown here is derived from an EMBL/GenBank/DDBJ whole genome shotgun (WGS) entry which is preliminary data.</text>
</comment>
<gene>
    <name evidence="2" type="ORF">BaRGS_00023407</name>
</gene>
<dbReference type="PANTHER" id="PTHR46289:SF17">
    <property type="entry name" value="HAT C-TERMINAL DIMERISATION DOMAIN-CONTAINING PROTEIN"/>
    <property type="match status" value="1"/>
</dbReference>
<dbReference type="AlphaFoldDB" id="A0ABD0KDX6"/>